<dbReference type="InterPro" id="IPR050624">
    <property type="entry name" value="HTH-type_Tx_Regulator"/>
</dbReference>
<dbReference type="AlphaFoldDB" id="A0A3T1CZQ3"/>
<dbReference type="InterPro" id="IPR001647">
    <property type="entry name" value="HTH_TetR"/>
</dbReference>
<reference evidence="4 5" key="1">
    <citation type="submission" date="2019-01" db="EMBL/GenBank/DDBJ databases">
        <title>Complete genome sequence of Cohnella hallensis HS21 isolated from Korean fir (Abies koreana) rhizospheric soil.</title>
        <authorList>
            <person name="Jiang L."/>
            <person name="Kang S.W."/>
            <person name="Kim S."/>
            <person name="Jung J."/>
            <person name="Kim C.Y."/>
            <person name="Kim D.H."/>
            <person name="Kim S.W."/>
            <person name="Lee J."/>
        </authorList>
    </citation>
    <scope>NUCLEOTIDE SEQUENCE [LARGE SCALE GENOMIC DNA]</scope>
    <source>
        <strain evidence="4 5">HS21</strain>
    </source>
</reference>
<dbReference type="GO" id="GO:0003677">
    <property type="term" value="F:DNA binding"/>
    <property type="evidence" value="ECO:0007669"/>
    <property type="project" value="UniProtKB-UniRule"/>
</dbReference>
<dbReference type="GO" id="GO:0003700">
    <property type="term" value="F:DNA-binding transcription factor activity"/>
    <property type="evidence" value="ECO:0007669"/>
    <property type="project" value="InterPro"/>
</dbReference>
<dbReference type="Gene3D" id="1.10.357.10">
    <property type="entry name" value="Tetracycline Repressor, domain 2"/>
    <property type="match status" value="1"/>
</dbReference>
<accession>A0A3T1CZQ3</accession>
<dbReference type="SUPFAM" id="SSF46689">
    <property type="entry name" value="Homeodomain-like"/>
    <property type="match status" value="1"/>
</dbReference>
<evidence type="ECO:0000313" key="4">
    <source>
        <dbReference type="EMBL" id="BBI31314.1"/>
    </source>
</evidence>
<evidence type="ECO:0000259" key="3">
    <source>
        <dbReference type="PROSITE" id="PS50977"/>
    </source>
</evidence>
<evidence type="ECO:0000256" key="2">
    <source>
        <dbReference type="PROSITE-ProRule" id="PRU00335"/>
    </source>
</evidence>
<name>A0A3T1CZQ3_9BACL</name>
<proteinExistence type="predicted"/>
<gene>
    <name evidence="4" type="ORF">KCTCHS21_07130</name>
</gene>
<dbReference type="Pfam" id="PF00440">
    <property type="entry name" value="TetR_N"/>
    <property type="match status" value="1"/>
</dbReference>
<dbReference type="Pfam" id="PF08360">
    <property type="entry name" value="TetR_C_5"/>
    <property type="match status" value="1"/>
</dbReference>
<organism evidence="4 5">
    <name type="scientific">Cohnella abietis</name>
    <dbReference type="NCBI Taxonomy" id="2507935"/>
    <lineage>
        <taxon>Bacteria</taxon>
        <taxon>Bacillati</taxon>
        <taxon>Bacillota</taxon>
        <taxon>Bacilli</taxon>
        <taxon>Bacillales</taxon>
        <taxon>Paenibacillaceae</taxon>
        <taxon>Cohnella</taxon>
    </lineage>
</organism>
<dbReference type="InterPro" id="IPR013571">
    <property type="entry name" value="Tscrpt_reg_QacR_C"/>
</dbReference>
<dbReference type="SUPFAM" id="SSF48498">
    <property type="entry name" value="Tetracyclin repressor-like, C-terminal domain"/>
    <property type="match status" value="1"/>
</dbReference>
<dbReference type="InterPro" id="IPR036271">
    <property type="entry name" value="Tet_transcr_reg_TetR-rel_C_sf"/>
</dbReference>
<dbReference type="PANTHER" id="PTHR43479:SF11">
    <property type="entry name" value="ACREF_ENVCD OPERON REPRESSOR-RELATED"/>
    <property type="match status" value="1"/>
</dbReference>
<evidence type="ECO:0000313" key="5">
    <source>
        <dbReference type="Proteomes" id="UP000289856"/>
    </source>
</evidence>
<dbReference type="InterPro" id="IPR009057">
    <property type="entry name" value="Homeodomain-like_sf"/>
</dbReference>
<dbReference type="PANTHER" id="PTHR43479">
    <property type="entry name" value="ACREF/ENVCD OPERON REPRESSOR-RELATED"/>
    <property type="match status" value="1"/>
</dbReference>
<evidence type="ECO:0000256" key="1">
    <source>
        <dbReference type="ARBA" id="ARBA00023125"/>
    </source>
</evidence>
<dbReference type="OrthoDB" id="9785164at2"/>
<dbReference type="KEGG" id="cohn:KCTCHS21_07130"/>
<dbReference type="EMBL" id="AP019400">
    <property type="protein sequence ID" value="BBI31314.1"/>
    <property type="molecule type" value="Genomic_DNA"/>
</dbReference>
<feature type="DNA-binding region" description="H-T-H motif" evidence="2">
    <location>
        <begin position="32"/>
        <end position="51"/>
    </location>
</feature>
<dbReference type="RefSeq" id="WP_130605160.1">
    <property type="nucleotide sequence ID" value="NZ_AP019400.1"/>
</dbReference>
<dbReference type="GO" id="GO:0045892">
    <property type="term" value="P:negative regulation of DNA-templated transcription"/>
    <property type="evidence" value="ECO:0007669"/>
    <property type="project" value="InterPro"/>
</dbReference>
<dbReference type="Proteomes" id="UP000289856">
    <property type="component" value="Chromosome"/>
</dbReference>
<dbReference type="PROSITE" id="PS50977">
    <property type="entry name" value="HTH_TETR_2"/>
    <property type="match status" value="1"/>
</dbReference>
<dbReference type="PRINTS" id="PR00455">
    <property type="entry name" value="HTHTETR"/>
</dbReference>
<protein>
    <submittedName>
        <fullName evidence="4">TetR family transcriptional regulator</fullName>
    </submittedName>
</protein>
<feature type="domain" description="HTH tetR-type" evidence="3">
    <location>
        <begin position="9"/>
        <end position="69"/>
    </location>
</feature>
<dbReference type="Gene3D" id="1.10.10.60">
    <property type="entry name" value="Homeodomain-like"/>
    <property type="match status" value="1"/>
</dbReference>
<keyword evidence="1 2" id="KW-0238">DNA-binding</keyword>
<sequence>MKQDDKIEGTTKDRIVDISKALFAQKGYAATSIQDICDAVQCSKGAIYHHFKNKEELFVYLTEQAFTTSWDQWVSLAAKYTTMIEKLYAFADYFVDTMHRPLSKAAEEFLKNAANEATQQKFITIISEYMNNFEEFIKEGITSGEFKQEDPKELAFIILSFYSGLGDSNAFLSKEAMKPLFHKATTLLLDGIRP</sequence>
<keyword evidence="5" id="KW-1185">Reference proteome</keyword>